<protein>
    <recommendedName>
        <fullName evidence="5">Threonine synthase</fullName>
        <ecNumber evidence="5">4.2.3.1</ecNumber>
    </recommendedName>
</protein>
<name>A0ABX0Y4B5_9ACTN</name>
<dbReference type="Pfam" id="PF00291">
    <property type="entry name" value="PALP"/>
    <property type="match status" value="1"/>
</dbReference>
<evidence type="ECO:0000256" key="1">
    <source>
        <dbReference type="ARBA" id="ARBA00001933"/>
    </source>
</evidence>
<dbReference type="Proteomes" id="UP000722989">
    <property type="component" value="Unassembled WGS sequence"/>
</dbReference>
<dbReference type="PANTHER" id="PTHR48078:SF6">
    <property type="entry name" value="L-THREONINE DEHYDRATASE CATABOLIC TDCB"/>
    <property type="match status" value="1"/>
</dbReference>
<keyword evidence="3" id="KW-0663">Pyridoxal phosphate</keyword>
<evidence type="ECO:0000256" key="4">
    <source>
        <dbReference type="ARBA" id="ARBA00023239"/>
    </source>
</evidence>
<evidence type="ECO:0000259" key="6">
    <source>
        <dbReference type="Pfam" id="PF00291"/>
    </source>
</evidence>
<dbReference type="CDD" id="cd01563">
    <property type="entry name" value="Thr-synth_1"/>
    <property type="match status" value="1"/>
</dbReference>
<comment type="similarity">
    <text evidence="2">Belongs to the threonine synthase family.</text>
</comment>
<feature type="domain" description="Tryptophan synthase beta chain-like PALP" evidence="6">
    <location>
        <begin position="27"/>
        <end position="325"/>
    </location>
</feature>
<evidence type="ECO:0000313" key="7">
    <source>
        <dbReference type="EMBL" id="NJC73244.1"/>
    </source>
</evidence>
<gene>
    <name evidence="7" type="primary">thrC</name>
    <name evidence="7" type="ORF">HC031_26510</name>
</gene>
<sequence length="361" mass="37853">MDTLRRYADLLPLSPGALDELPKGWLSPTPLIDAPAMAKALGVGSLRIKDEGRNPTGSLKDRSSTLAALHAMSSGQRDLACASTGNAASSLAGICANLGLTAHIFVPDGTPTAKLDQLRMFGADVLIVRGSYDDAYYLCRDAAKEFGWYDRNCATNPYLVEGKKTCGLELAEQMAAEPADWVSVAVGDGCTVTAVHKGLTEMVRLGVIPRLPRILGIQPEGASPIALAFQEDSDQVRPQVVSSTADSISVGRPRNALRALRAVRASGGSLQTVTDEEMLSWRERLAGASGIFAEAGAAAGIAGLSKAVAAGLVGPDDRVVHIATGTGLKDAGRIKASQTQFRYVDPTMESTRQALGRPSPV</sequence>
<dbReference type="Gene3D" id="3.40.50.1100">
    <property type="match status" value="2"/>
</dbReference>
<dbReference type="InterPro" id="IPR001926">
    <property type="entry name" value="TrpB-like_PALP"/>
</dbReference>
<keyword evidence="4 7" id="KW-0456">Lyase</keyword>
<proteinExistence type="inferred from homology"/>
<organism evidence="7 8">
    <name type="scientific">Planosporangium thailandense</name>
    <dbReference type="NCBI Taxonomy" id="765197"/>
    <lineage>
        <taxon>Bacteria</taxon>
        <taxon>Bacillati</taxon>
        <taxon>Actinomycetota</taxon>
        <taxon>Actinomycetes</taxon>
        <taxon>Micromonosporales</taxon>
        <taxon>Micromonosporaceae</taxon>
        <taxon>Planosporangium</taxon>
    </lineage>
</organism>
<evidence type="ECO:0000313" key="8">
    <source>
        <dbReference type="Proteomes" id="UP000722989"/>
    </source>
</evidence>
<comment type="caution">
    <text evidence="7">The sequence shown here is derived from an EMBL/GenBank/DDBJ whole genome shotgun (WGS) entry which is preliminary data.</text>
</comment>
<dbReference type="EMBL" id="JAATVY010000027">
    <property type="protein sequence ID" value="NJC73244.1"/>
    <property type="molecule type" value="Genomic_DNA"/>
</dbReference>
<evidence type="ECO:0000256" key="3">
    <source>
        <dbReference type="ARBA" id="ARBA00022898"/>
    </source>
</evidence>
<dbReference type="InterPro" id="IPR050147">
    <property type="entry name" value="Ser/Thr_Dehydratase"/>
</dbReference>
<dbReference type="EC" id="4.2.3.1" evidence="5"/>
<keyword evidence="8" id="KW-1185">Reference proteome</keyword>
<evidence type="ECO:0000256" key="2">
    <source>
        <dbReference type="ARBA" id="ARBA00005517"/>
    </source>
</evidence>
<dbReference type="NCBIfam" id="TIGR00260">
    <property type="entry name" value="thrC"/>
    <property type="match status" value="1"/>
</dbReference>
<accession>A0ABX0Y4B5</accession>
<dbReference type="PANTHER" id="PTHR48078">
    <property type="entry name" value="THREONINE DEHYDRATASE, MITOCHONDRIAL-RELATED"/>
    <property type="match status" value="1"/>
</dbReference>
<dbReference type="GO" id="GO:0004795">
    <property type="term" value="F:threonine synthase activity"/>
    <property type="evidence" value="ECO:0007669"/>
    <property type="project" value="UniProtKB-EC"/>
</dbReference>
<comment type="cofactor">
    <cofactor evidence="1">
        <name>pyridoxal 5'-phosphate</name>
        <dbReference type="ChEBI" id="CHEBI:597326"/>
    </cofactor>
</comment>
<reference evidence="7 8" key="1">
    <citation type="submission" date="2020-03" db="EMBL/GenBank/DDBJ databases">
        <title>WGS of the type strain of Planosporangium spp.</title>
        <authorList>
            <person name="Thawai C."/>
        </authorList>
    </citation>
    <scope>NUCLEOTIDE SEQUENCE [LARGE SCALE GENOMIC DNA]</scope>
    <source>
        <strain evidence="7 8">TBRC 5610</strain>
    </source>
</reference>
<dbReference type="InterPro" id="IPR004450">
    <property type="entry name" value="Thr_synthase-like"/>
</dbReference>
<dbReference type="SUPFAM" id="SSF53686">
    <property type="entry name" value="Tryptophan synthase beta subunit-like PLP-dependent enzymes"/>
    <property type="match status" value="1"/>
</dbReference>
<dbReference type="InterPro" id="IPR036052">
    <property type="entry name" value="TrpB-like_PALP_sf"/>
</dbReference>
<dbReference type="RefSeq" id="WP_167928152.1">
    <property type="nucleotide sequence ID" value="NZ_JAATVY010000027.1"/>
</dbReference>
<evidence type="ECO:0000256" key="5">
    <source>
        <dbReference type="NCBIfam" id="TIGR00260"/>
    </source>
</evidence>